<evidence type="ECO:0000313" key="2">
    <source>
        <dbReference type="WBParaSite" id="nRc.2.0.1.t28754-RA"/>
    </source>
</evidence>
<accession>A0A915JRP2</accession>
<name>A0A915JRP2_ROMCU</name>
<dbReference type="AlphaFoldDB" id="A0A915JRP2"/>
<reference evidence="2" key="1">
    <citation type="submission" date="2022-11" db="UniProtKB">
        <authorList>
            <consortium name="WormBaseParasite"/>
        </authorList>
    </citation>
    <scope>IDENTIFICATION</scope>
</reference>
<dbReference type="WBParaSite" id="nRc.2.0.1.t28754-RA">
    <property type="protein sequence ID" value="nRc.2.0.1.t28754-RA"/>
    <property type="gene ID" value="nRc.2.0.1.g28754"/>
</dbReference>
<organism evidence="1 2">
    <name type="scientific">Romanomermis culicivorax</name>
    <name type="common">Nematode worm</name>
    <dbReference type="NCBI Taxonomy" id="13658"/>
    <lineage>
        <taxon>Eukaryota</taxon>
        <taxon>Metazoa</taxon>
        <taxon>Ecdysozoa</taxon>
        <taxon>Nematoda</taxon>
        <taxon>Enoplea</taxon>
        <taxon>Dorylaimia</taxon>
        <taxon>Mermithida</taxon>
        <taxon>Mermithoidea</taxon>
        <taxon>Mermithidae</taxon>
        <taxon>Romanomermis</taxon>
    </lineage>
</organism>
<evidence type="ECO:0000313" key="1">
    <source>
        <dbReference type="Proteomes" id="UP000887565"/>
    </source>
</evidence>
<protein>
    <submittedName>
        <fullName evidence="2">Uncharacterized protein</fullName>
    </submittedName>
</protein>
<proteinExistence type="predicted"/>
<dbReference type="Proteomes" id="UP000887565">
    <property type="component" value="Unplaced"/>
</dbReference>
<keyword evidence="1" id="KW-1185">Reference proteome</keyword>
<sequence length="80" mass="8971">LKRKALDFGEISPILKQKVVDFKLICTITIEASSITFGSSNKDKQGILMLQSHYKSFIRSKVMEVSTSRLALAHPNTNVF</sequence>